<name>A0A0B6YW08_9EUPU</name>
<dbReference type="EMBL" id="HACG01012790">
    <property type="protein sequence ID" value="CEK59655.1"/>
    <property type="molecule type" value="Transcribed_RNA"/>
</dbReference>
<feature type="non-terminal residue" evidence="1">
    <location>
        <position position="76"/>
    </location>
</feature>
<protein>
    <submittedName>
        <fullName evidence="1">Uncharacterized protein</fullName>
    </submittedName>
</protein>
<evidence type="ECO:0000313" key="1">
    <source>
        <dbReference type="EMBL" id="CEK59655.1"/>
    </source>
</evidence>
<accession>A0A0B6YW08</accession>
<organism evidence="1">
    <name type="scientific">Arion vulgaris</name>
    <dbReference type="NCBI Taxonomy" id="1028688"/>
    <lineage>
        <taxon>Eukaryota</taxon>
        <taxon>Metazoa</taxon>
        <taxon>Spiralia</taxon>
        <taxon>Lophotrochozoa</taxon>
        <taxon>Mollusca</taxon>
        <taxon>Gastropoda</taxon>
        <taxon>Heterobranchia</taxon>
        <taxon>Euthyneura</taxon>
        <taxon>Panpulmonata</taxon>
        <taxon>Eupulmonata</taxon>
        <taxon>Stylommatophora</taxon>
        <taxon>Helicina</taxon>
        <taxon>Arionoidea</taxon>
        <taxon>Arionidae</taxon>
        <taxon>Arion</taxon>
    </lineage>
</organism>
<gene>
    <name evidence="1" type="primary">ORF37022</name>
</gene>
<proteinExistence type="predicted"/>
<dbReference type="AlphaFoldDB" id="A0A0B6YW08"/>
<reference evidence="1" key="1">
    <citation type="submission" date="2014-12" db="EMBL/GenBank/DDBJ databases">
        <title>Insight into the proteome of Arion vulgaris.</title>
        <authorList>
            <person name="Aradska J."/>
            <person name="Bulat T."/>
            <person name="Smidak R."/>
            <person name="Sarate P."/>
            <person name="Gangsoo J."/>
            <person name="Sialana F."/>
            <person name="Bilban M."/>
            <person name="Lubec G."/>
        </authorList>
    </citation>
    <scope>NUCLEOTIDE SEQUENCE</scope>
    <source>
        <tissue evidence="1">Skin</tissue>
    </source>
</reference>
<sequence length="76" mass="8715">KSCQNLPKHVINAPHYPVEYPSSLNVDMIEKSEYSDLPFQCSFPGDPGVECKSKQRSAARARTMYFYDKDRQTCLP</sequence>
<feature type="non-terminal residue" evidence="1">
    <location>
        <position position="1"/>
    </location>
</feature>